<feature type="region of interest" description="Disordered" evidence="1">
    <location>
        <begin position="100"/>
        <end position="147"/>
    </location>
</feature>
<evidence type="ECO:0000313" key="2">
    <source>
        <dbReference type="EMBL" id="TQL78131.1"/>
    </source>
</evidence>
<feature type="compositionally biased region" description="Basic and acidic residues" evidence="1">
    <location>
        <begin position="137"/>
        <end position="147"/>
    </location>
</feature>
<dbReference type="InParanoid" id="A0A543AZY0"/>
<comment type="caution">
    <text evidence="2">The sequence shown here is derived from an EMBL/GenBank/DDBJ whole genome shotgun (WGS) entry which is preliminary data.</text>
</comment>
<proteinExistence type="predicted"/>
<keyword evidence="3" id="KW-1185">Reference proteome</keyword>
<dbReference type="RefSeq" id="WP_142042111.1">
    <property type="nucleotide sequence ID" value="NZ_JBHTGS010000001.1"/>
</dbReference>
<accession>A0A543AZY0</accession>
<organism evidence="2 3">
    <name type="scientific">Stackebrandtia endophytica</name>
    <dbReference type="NCBI Taxonomy" id="1496996"/>
    <lineage>
        <taxon>Bacteria</taxon>
        <taxon>Bacillati</taxon>
        <taxon>Actinomycetota</taxon>
        <taxon>Actinomycetes</taxon>
        <taxon>Glycomycetales</taxon>
        <taxon>Glycomycetaceae</taxon>
        <taxon>Stackebrandtia</taxon>
    </lineage>
</organism>
<dbReference type="EMBL" id="VFOW01000001">
    <property type="protein sequence ID" value="TQL78131.1"/>
    <property type="molecule type" value="Genomic_DNA"/>
</dbReference>
<gene>
    <name evidence="2" type="ORF">FB566_3708</name>
</gene>
<reference evidence="2 3" key="1">
    <citation type="submission" date="2019-06" db="EMBL/GenBank/DDBJ databases">
        <title>Sequencing the genomes of 1000 actinobacteria strains.</title>
        <authorList>
            <person name="Klenk H.-P."/>
        </authorList>
    </citation>
    <scope>NUCLEOTIDE SEQUENCE [LARGE SCALE GENOMIC DNA]</scope>
    <source>
        <strain evidence="2 3">DSM 45928</strain>
    </source>
</reference>
<sequence length="147" mass="15590">MEVDLEEILRASQTFSDLGATYASAVGTVSGVSSISGGFETGEVSGAWSSMVNTLWGYLADSQDNLYDSSGAMINYINAMCAKDSSLATDLLDEVKDYNEQLENTRDENGGEDEDDGIPDPLPEPDPDNPDGVLPPPDHDPAERPGG</sequence>
<name>A0A543AZY0_9ACTN</name>
<protein>
    <recommendedName>
        <fullName evidence="4">Excreted virulence factor EspC (Type VII ESX diderm)</fullName>
    </recommendedName>
</protein>
<dbReference type="AlphaFoldDB" id="A0A543AZY0"/>
<evidence type="ECO:0000313" key="3">
    <source>
        <dbReference type="Proteomes" id="UP000317043"/>
    </source>
</evidence>
<evidence type="ECO:0008006" key="4">
    <source>
        <dbReference type="Google" id="ProtNLM"/>
    </source>
</evidence>
<feature type="compositionally biased region" description="Basic and acidic residues" evidence="1">
    <location>
        <begin position="100"/>
        <end position="109"/>
    </location>
</feature>
<evidence type="ECO:0000256" key="1">
    <source>
        <dbReference type="SAM" id="MobiDB-lite"/>
    </source>
</evidence>
<feature type="compositionally biased region" description="Acidic residues" evidence="1">
    <location>
        <begin position="110"/>
        <end position="129"/>
    </location>
</feature>
<dbReference type="Proteomes" id="UP000317043">
    <property type="component" value="Unassembled WGS sequence"/>
</dbReference>